<evidence type="ECO:0000256" key="3">
    <source>
        <dbReference type="ARBA" id="ARBA00017984"/>
    </source>
</evidence>
<evidence type="ECO:0000256" key="10">
    <source>
        <dbReference type="ARBA" id="ARBA00023242"/>
    </source>
</evidence>
<keyword evidence="6 11" id="KW-0863">Zinc-finger</keyword>
<dbReference type="InterPro" id="IPR045071">
    <property type="entry name" value="BBP-like"/>
</dbReference>
<evidence type="ECO:0000256" key="7">
    <source>
        <dbReference type="ARBA" id="ARBA00022833"/>
    </source>
</evidence>
<keyword evidence="4 13" id="KW-0507">mRNA processing</keyword>
<feature type="region of interest" description="Disordered" evidence="14">
    <location>
        <begin position="1"/>
        <end position="30"/>
    </location>
</feature>
<dbReference type="GO" id="GO:0045131">
    <property type="term" value="F:pre-mRNA branch point binding"/>
    <property type="evidence" value="ECO:0007669"/>
    <property type="project" value="UniProtKB-UniRule"/>
</dbReference>
<feature type="compositionally biased region" description="Pro residues" evidence="14">
    <location>
        <begin position="694"/>
        <end position="704"/>
    </location>
</feature>
<feature type="compositionally biased region" description="Gly residues" evidence="14">
    <location>
        <begin position="525"/>
        <end position="534"/>
    </location>
</feature>
<comment type="similarity">
    <text evidence="2 13">Belongs to the BBP/SF1 family.</text>
</comment>
<dbReference type="PROSITE" id="PS50158">
    <property type="entry name" value="ZF_CCHC"/>
    <property type="match status" value="1"/>
</dbReference>
<dbReference type="InterPro" id="IPR036612">
    <property type="entry name" value="KH_dom_type_1_sf"/>
</dbReference>
<feature type="compositionally biased region" description="Basic and acidic residues" evidence="14">
    <location>
        <begin position="1"/>
        <end position="13"/>
    </location>
</feature>
<feature type="compositionally biased region" description="Polar residues" evidence="14">
    <location>
        <begin position="14"/>
        <end position="26"/>
    </location>
</feature>
<keyword evidence="7 13" id="KW-0862">Zinc</keyword>
<dbReference type="EMBL" id="BSXU01003257">
    <property type="protein sequence ID" value="GMG39871.1"/>
    <property type="molecule type" value="Genomic_DNA"/>
</dbReference>
<dbReference type="Pfam" id="PF00098">
    <property type="entry name" value="zf-CCHC"/>
    <property type="match status" value="1"/>
</dbReference>
<dbReference type="GO" id="GO:0005681">
    <property type="term" value="C:spliceosomal complex"/>
    <property type="evidence" value="ECO:0007669"/>
    <property type="project" value="UniProtKB-KW"/>
</dbReference>
<evidence type="ECO:0000256" key="2">
    <source>
        <dbReference type="ARBA" id="ARBA00010382"/>
    </source>
</evidence>
<feature type="compositionally biased region" description="Gly residues" evidence="14">
    <location>
        <begin position="631"/>
        <end position="650"/>
    </location>
</feature>
<dbReference type="Gene3D" id="4.10.60.10">
    <property type="entry name" value="Zinc finger, CCHC-type"/>
    <property type="match status" value="1"/>
</dbReference>
<dbReference type="PANTHER" id="PTHR11208:SF45">
    <property type="entry name" value="SPLICING FACTOR 1"/>
    <property type="match status" value="1"/>
</dbReference>
<sequence length="704" mass="74910">MTEERLGRFERIQQSKGEAQQQQPYSRWSGPPQKLVYLDVAKPIPTVITNSLTPEQIEAYVSLVRIEEITHKLNTKSYIPDDAIRSPSPPPIYDATGKRTNTRETRYRKKYLIERNNLISKALKTIPQYKAPEYYKKPTKTIEKFYLPTDEHPEINFIGMLIGPRGNTLKSMQEESGARIAIRGKGSVKEGKDRSRIAPHLNNFEEPLHCLITADTEEKIKKAVELCKGIVHKAIYAPVGQNDHKREQLKELAILNGTLRTDEDRICPLCHERGHKKYDCPNKDKIGFINSIVCAKCGNVGHLERDCRVGGPGGSGVGAGTIGPAAIDLEFENMMKDLNGETVTTTPPAIGSGGGHQAIEGAPQTANQSQGSPNVSSLPPIPTSGGYPTTSSTSQLPSQQQAYTSQSQPYSQSQSHSQELVPNKYQDYNSGSGSGGYRNRQYDNYNSGRGYNNNNNSYGNRERGGGYGNSSGYNEYDNYYNDSYYSQGTASQRKRPYDNYSTAYGSGRGGYQDYNNSGGGYQGSYGYGGTGGSPGQDYKRQKPESGGYDTHTGYGKSSSSSSSSYGYSGSTVHSKAGAGNGLYPVHTAPKPSSQSRVGGLGLKAPPGSIGKTSGTSGTSASGSGITAPPRSGGGGGGYGSGSGGSGGHGGLAAPPGLSAPPGMGSKVKNMHKPPPPPPPGSGDSGLKSGKGGANPPPPPPPPRR</sequence>
<evidence type="ECO:0000256" key="6">
    <source>
        <dbReference type="ARBA" id="ARBA00022771"/>
    </source>
</evidence>
<evidence type="ECO:0000256" key="14">
    <source>
        <dbReference type="SAM" id="MobiDB-lite"/>
    </source>
</evidence>
<dbReference type="GO" id="GO:0008270">
    <property type="term" value="F:zinc ion binding"/>
    <property type="evidence" value="ECO:0007669"/>
    <property type="project" value="UniProtKB-UniRule"/>
</dbReference>
<comment type="function">
    <text evidence="13">Necessary for the splicing of pre-mRNA. Has a role in the recognition of the branch site (5'-UACUAAC-3'), the pyrimidine tract and the 3'-splice site at the 3'-end of introns.</text>
</comment>
<accession>A0A9W7DH49</accession>
<feature type="compositionally biased region" description="Low complexity" evidence="14">
    <location>
        <begin position="553"/>
        <end position="570"/>
    </location>
</feature>
<dbReference type="CDD" id="cd02395">
    <property type="entry name" value="KH-I_BBP"/>
    <property type="match status" value="1"/>
</dbReference>
<dbReference type="SMART" id="SM00343">
    <property type="entry name" value="ZnF_C2HC"/>
    <property type="match status" value="2"/>
</dbReference>
<protein>
    <recommendedName>
        <fullName evidence="3 13">Branchpoint-bridging protein</fullName>
    </recommendedName>
</protein>
<feature type="domain" description="CCHC-type" evidence="15">
    <location>
        <begin position="294"/>
        <end position="308"/>
    </location>
</feature>
<dbReference type="Gene3D" id="3.30.1370.10">
    <property type="entry name" value="K Homology domain, type 1"/>
    <property type="match status" value="1"/>
</dbReference>
<keyword evidence="10 13" id="KW-0539">Nucleus</keyword>
<evidence type="ECO:0000256" key="9">
    <source>
        <dbReference type="ARBA" id="ARBA00023187"/>
    </source>
</evidence>
<comment type="subcellular location">
    <subcellularLocation>
        <location evidence="1 13">Nucleus</location>
    </subcellularLocation>
</comment>
<dbReference type="InterPro" id="IPR036875">
    <property type="entry name" value="Znf_CCHC_sf"/>
</dbReference>
<dbReference type="Pfam" id="PF22675">
    <property type="entry name" value="KH-I_KHDC4-BBP"/>
    <property type="match status" value="1"/>
</dbReference>
<feature type="compositionally biased region" description="Low complexity" evidence="14">
    <location>
        <begin position="383"/>
        <end position="418"/>
    </location>
</feature>
<feature type="region of interest" description="Disordered" evidence="14">
    <location>
        <begin position="340"/>
        <end position="470"/>
    </location>
</feature>
<evidence type="ECO:0000256" key="11">
    <source>
        <dbReference type="PROSITE-ProRule" id="PRU00047"/>
    </source>
</evidence>
<keyword evidence="13" id="KW-0747">Spliceosome</keyword>
<feature type="compositionally biased region" description="Low complexity" evidence="14">
    <location>
        <begin position="651"/>
        <end position="665"/>
    </location>
</feature>
<dbReference type="OrthoDB" id="6777263at2759"/>
<reference evidence="16" key="1">
    <citation type="submission" date="2023-04" db="EMBL/GenBank/DDBJ databases">
        <title>Ambrosiozyma monospora NBRC 1965.</title>
        <authorList>
            <person name="Ichikawa N."/>
            <person name="Sato H."/>
            <person name="Tonouchi N."/>
        </authorList>
    </citation>
    <scope>NUCLEOTIDE SEQUENCE</scope>
    <source>
        <strain evidence="16">NBRC 1965</strain>
    </source>
</reference>
<keyword evidence="17" id="KW-1185">Reference proteome</keyword>
<dbReference type="Gene3D" id="6.10.140.1790">
    <property type="match status" value="1"/>
</dbReference>
<feature type="region of interest" description="Disordered" evidence="14">
    <location>
        <begin position="525"/>
        <end position="704"/>
    </location>
</feature>
<keyword evidence="8 12" id="KW-0694">RNA-binding</keyword>
<evidence type="ECO:0000256" key="12">
    <source>
        <dbReference type="PROSITE-ProRule" id="PRU00117"/>
    </source>
</evidence>
<feature type="compositionally biased region" description="Low complexity" evidence="14">
    <location>
        <begin position="442"/>
        <end position="459"/>
    </location>
</feature>
<gene>
    <name evidence="16" type="ORF">Amon01_000569400</name>
</gene>
<dbReference type="GO" id="GO:0048024">
    <property type="term" value="P:regulation of mRNA splicing, via spliceosome"/>
    <property type="evidence" value="ECO:0007669"/>
    <property type="project" value="TreeGrafter"/>
</dbReference>
<evidence type="ECO:0000313" key="16">
    <source>
        <dbReference type="EMBL" id="GMG39871.1"/>
    </source>
</evidence>
<dbReference type="PANTHER" id="PTHR11208">
    <property type="entry name" value="RNA-BINDING PROTEIN RELATED"/>
    <property type="match status" value="1"/>
</dbReference>
<evidence type="ECO:0000313" key="17">
    <source>
        <dbReference type="Proteomes" id="UP001165063"/>
    </source>
</evidence>
<feature type="compositionally biased region" description="Polar residues" evidence="14">
    <location>
        <begin position="364"/>
        <end position="377"/>
    </location>
</feature>
<dbReference type="InterPro" id="IPR055256">
    <property type="entry name" value="KH_1_KHDC4/BBP-like"/>
</dbReference>
<feature type="compositionally biased region" description="Low complexity" evidence="14">
    <location>
        <begin position="607"/>
        <end position="630"/>
    </location>
</feature>
<evidence type="ECO:0000256" key="13">
    <source>
        <dbReference type="RuleBase" id="RU367126"/>
    </source>
</evidence>
<dbReference type="InterPro" id="IPR047086">
    <property type="entry name" value="SF1-HH_sf"/>
</dbReference>
<dbReference type="SMART" id="SM00322">
    <property type="entry name" value="KH"/>
    <property type="match status" value="1"/>
</dbReference>
<dbReference type="GO" id="GO:0003729">
    <property type="term" value="F:mRNA binding"/>
    <property type="evidence" value="ECO:0007669"/>
    <property type="project" value="TreeGrafter"/>
</dbReference>
<dbReference type="AlphaFoldDB" id="A0A9W7DH49"/>
<dbReference type="InterPro" id="IPR004087">
    <property type="entry name" value="KH_dom"/>
</dbReference>
<dbReference type="Proteomes" id="UP001165063">
    <property type="component" value="Unassembled WGS sequence"/>
</dbReference>
<organism evidence="16 17">
    <name type="scientific">Ambrosiozyma monospora</name>
    <name type="common">Yeast</name>
    <name type="synonym">Endomycopsis monosporus</name>
    <dbReference type="NCBI Taxonomy" id="43982"/>
    <lineage>
        <taxon>Eukaryota</taxon>
        <taxon>Fungi</taxon>
        <taxon>Dikarya</taxon>
        <taxon>Ascomycota</taxon>
        <taxon>Saccharomycotina</taxon>
        <taxon>Pichiomycetes</taxon>
        <taxon>Pichiales</taxon>
        <taxon>Pichiaceae</taxon>
        <taxon>Ambrosiozyma</taxon>
    </lineage>
</organism>
<dbReference type="InterPro" id="IPR001878">
    <property type="entry name" value="Znf_CCHC"/>
</dbReference>
<dbReference type="Pfam" id="PF16275">
    <property type="entry name" value="SF1-HH"/>
    <property type="match status" value="1"/>
</dbReference>
<proteinExistence type="inferred from homology"/>
<evidence type="ECO:0000256" key="5">
    <source>
        <dbReference type="ARBA" id="ARBA00022723"/>
    </source>
</evidence>
<evidence type="ECO:0000256" key="8">
    <source>
        <dbReference type="ARBA" id="ARBA00022884"/>
    </source>
</evidence>
<dbReference type="SUPFAM" id="SSF54791">
    <property type="entry name" value="Eukaryotic type KH-domain (KH-domain type I)"/>
    <property type="match status" value="1"/>
</dbReference>
<evidence type="ECO:0000256" key="1">
    <source>
        <dbReference type="ARBA" id="ARBA00004123"/>
    </source>
</evidence>
<keyword evidence="9 13" id="KW-0508">mRNA splicing</keyword>
<dbReference type="GO" id="GO:0000398">
    <property type="term" value="P:mRNA splicing, via spliceosome"/>
    <property type="evidence" value="ECO:0007669"/>
    <property type="project" value="UniProtKB-UniRule"/>
</dbReference>
<dbReference type="InterPro" id="IPR032570">
    <property type="entry name" value="SF1-HH"/>
</dbReference>
<dbReference type="SUPFAM" id="SSF57756">
    <property type="entry name" value="Retrovirus zinc finger-like domains"/>
    <property type="match status" value="1"/>
</dbReference>
<comment type="caution">
    <text evidence="16">The sequence shown here is derived from an EMBL/GenBank/DDBJ whole genome shotgun (WGS) entry which is preliminary data.</text>
</comment>
<dbReference type="PROSITE" id="PS50084">
    <property type="entry name" value="KH_TYPE_1"/>
    <property type="match status" value="1"/>
</dbReference>
<name>A0A9W7DH49_AMBMO</name>
<keyword evidence="5 13" id="KW-0479">Metal-binding</keyword>
<evidence type="ECO:0000259" key="15">
    <source>
        <dbReference type="PROSITE" id="PS50158"/>
    </source>
</evidence>
<evidence type="ECO:0000256" key="4">
    <source>
        <dbReference type="ARBA" id="ARBA00022664"/>
    </source>
</evidence>